<name>A0A7W5TTF1_9MICC</name>
<dbReference type="PROSITE" id="PS51257">
    <property type="entry name" value="PROKAR_LIPOPROTEIN"/>
    <property type="match status" value="1"/>
</dbReference>
<gene>
    <name evidence="6" type="ORF">FHX47_000761</name>
</gene>
<reference evidence="6 7" key="1">
    <citation type="submission" date="2020-08" db="EMBL/GenBank/DDBJ databases">
        <title>Sequencing the genomes of 1000 actinobacteria strains.</title>
        <authorList>
            <person name="Klenk H.-P."/>
        </authorList>
    </citation>
    <scope>NUCLEOTIDE SEQUENCE [LARGE SCALE GENOMIC DNA]</scope>
    <source>
        <strain evidence="6 7">DSM 28238</strain>
    </source>
</reference>
<evidence type="ECO:0008006" key="8">
    <source>
        <dbReference type="Google" id="ProtNLM"/>
    </source>
</evidence>
<evidence type="ECO:0000313" key="7">
    <source>
        <dbReference type="Proteomes" id="UP000547528"/>
    </source>
</evidence>
<comment type="subcellular location">
    <subcellularLocation>
        <location evidence="1">Membrane</location>
        <topology evidence="1">Multi-pass membrane protein</topology>
    </subcellularLocation>
</comment>
<keyword evidence="3 5" id="KW-1133">Transmembrane helix</keyword>
<organism evidence="6 7">
    <name type="scientific">Garicola koreensis</name>
    <dbReference type="NCBI Taxonomy" id="1262554"/>
    <lineage>
        <taxon>Bacteria</taxon>
        <taxon>Bacillati</taxon>
        <taxon>Actinomycetota</taxon>
        <taxon>Actinomycetes</taxon>
        <taxon>Micrococcales</taxon>
        <taxon>Micrococcaceae</taxon>
        <taxon>Garicola</taxon>
    </lineage>
</organism>
<accession>A0A7W5TTF1</accession>
<dbReference type="Proteomes" id="UP000547528">
    <property type="component" value="Unassembled WGS sequence"/>
</dbReference>
<evidence type="ECO:0000256" key="3">
    <source>
        <dbReference type="ARBA" id="ARBA00022989"/>
    </source>
</evidence>
<feature type="transmembrane region" description="Helical" evidence="5">
    <location>
        <begin position="12"/>
        <end position="32"/>
    </location>
</feature>
<dbReference type="AlphaFoldDB" id="A0A7W5TTF1"/>
<dbReference type="Pfam" id="PF09685">
    <property type="entry name" value="MamF_MmsF"/>
    <property type="match status" value="1"/>
</dbReference>
<dbReference type="InterPro" id="IPR019109">
    <property type="entry name" value="MamF_MmsF"/>
</dbReference>
<protein>
    <recommendedName>
        <fullName evidence="8">DUF4870 domain-containing protein</fullName>
    </recommendedName>
</protein>
<dbReference type="RefSeq" id="WP_183357522.1">
    <property type="nucleotide sequence ID" value="NZ_BAABKR010000001.1"/>
</dbReference>
<feature type="transmembrane region" description="Helical" evidence="5">
    <location>
        <begin position="46"/>
        <end position="66"/>
    </location>
</feature>
<evidence type="ECO:0000256" key="2">
    <source>
        <dbReference type="ARBA" id="ARBA00022692"/>
    </source>
</evidence>
<sequence>MLTRQEDTRWATLSHFGAVAGCLPALVIYFVYRDRGPFTTQESKEALNFTLPLTLIVLVFYGLAFIPAIAPVAGLGGVFVWAFMAISGLIGGSECNKGRPYRYRLNLRLLQ</sequence>
<evidence type="ECO:0000313" key="6">
    <source>
        <dbReference type="EMBL" id="MBB3667168.1"/>
    </source>
</evidence>
<evidence type="ECO:0000256" key="1">
    <source>
        <dbReference type="ARBA" id="ARBA00004141"/>
    </source>
</evidence>
<proteinExistence type="predicted"/>
<keyword evidence="7" id="KW-1185">Reference proteome</keyword>
<evidence type="ECO:0000256" key="4">
    <source>
        <dbReference type="ARBA" id="ARBA00023136"/>
    </source>
</evidence>
<comment type="caution">
    <text evidence="6">The sequence shown here is derived from an EMBL/GenBank/DDBJ whole genome shotgun (WGS) entry which is preliminary data.</text>
</comment>
<dbReference type="EMBL" id="JACIBT010000001">
    <property type="protein sequence ID" value="MBB3667168.1"/>
    <property type="molecule type" value="Genomic_DNA"/>
</dbReference>
<evidence type="ECO:0000256" key="5">
    <source>
        <dbReference type="SAM" id="Phobius"/>
    </source>
</evidence>
<keyword evidence="4 5" id="KW-0472">Membrane</keyword>
<feature type="transmembrane region" description="Helical" evidence="5">
    <location>
        <begin position="72"/>
        <end position="92"/>
    </location>
</feature>
<keyword evidence="2 5" id="KW-0812">Transmembrane</keyword>